<comment type="caution">
    <text evidence="6">The sequence shown here is derived from an EMBL/GenBank/DDBJ whole genome shotgun (WGS) entry which is preliminary data.</text>
</comment>
<evidence type="ECO:0000313" key="6">
    <source>
        <dbReference type="EMBL" id="MBE1202770.1"/>
    </source>
</evidence>
<comment type="similarity">
    <text evidence="1">Belongs to the ABC transporter superfamily.</text>
</comment>
<keyword evidence="3" id="KW-0547">Nucleotide-binding</keyword>
<gene>
    <name evidence="6" type="ORF">IHE39_00525</name>
</gene>
<dbReference type="PROSITE" id="PS00211">
    <property type="entry name" value="ABC_TRANSPORTER_1"/>
    <property type="match status" value="1"/>
</dbReference>
<dbReference type="SMART" id="SM00382">
    <property type="entry name" value="AAA"/>
    <property type="match status" value="1"/>
</dbReference>
<name>A0ABR9GGJ3_9HYPH</name>
<proteinExistence type="inferred from homology"/>
<dbReference type="Proteomes" id="UP000598227">
    <property type="component" value="Unassembled WGS sequence"/>
</dbReference>
<dbReference type="EMBL" id="JACZEP010000001">
    <property type="protein sequence ID" value="MBE1202770.1"/>
    <property type="molecule type" value="Genomic_DNA"/>
</dbReference>
<dbReference type="RefSeq" id="WP_192565149.1">
    <property type="nucleotide sequence ID" value="NZ_JACZEP010000001.1"/>
</dbReference>
<evidence type="ECO:0000259" key="5">
    <source>
        <dbReference type="PROSITE" id="PS50893"/>
    </source>
</evidence>
<feature type="domain" description="ABC transporter" evidence="5">
    <location>
        <begin position="31"/>
        <end position="263"/>
    </location>
</feature>
<keyword evidence="7" id="KW-1185">Reference proteome</keyword>
<reference evidence="6 7" key="1">
    <citation type="submission" date="2020-09" db="EMBL/GenBank/DDBJ databases">
        <title>Draft Genome Sequence of Aminobacter carboxidus type strain DSM 1086, a soil Gram-negative carboxydobacterium.</title>
        <authorList>
            <person name="Turrini P."/>
            <person name="Tescari M."/>
            <person name="Artuso I."/>
            <person name="Lugli G.A."/>
            <person name="Frangipani E."/>
            <person name="Ventura M."/>
            <person name="Visca P."/>
        </authorList>
    </citation>
    <scope>NUCLEOTIDE SEQUENCE [LARGE SCALE GENOMIC DNA]</scope>
    <source>
        <strain evidence="6 7">DSM 1086</strain>
    </source>
</reference>
<dbReference type="CDD" id="cd03293">
    <property type="entry name" value="ABC_NrtD_SsuB_transporters"/>
    <property type="match status" value="1"/>
</dbReference>
<dbReference type="PANTHER" id="PTHR42788:SF13">
    <property type="entry name" value="ALIPHATIC SULFONATES IMPORT ATP-BINDING PROTEIN SSUB"/>
    <property type="match status" value="1"/>
</dbReference>
<dbReference type="Pfam" id="PF00005">
    <property type="entry name" value="ABC_tran"/>
    <property type="match status" value="1"/>
</dbReference>
<dbReference type="PROSITE" id="PS50893">
    <property type="entry name" value="ABC_TRANSPORTER_2"/>
    <property type="match status" value="1"/>
</dbReference>
<evidence type="ECO:0000256" key="3">
    <source>
        <dbReference type="ARBA" id="ARBA00022741"/>
    </source>
</evidence>
<sequence length="275" mass="30415">MLDHDNLARCALRRSEAPVAKRTTSPFLQFIAINSVGKTFAARTGSSISVLDCVDLTIAENEFVSFVGRSGCGKTTLLNIIAGLEDATQGQITIAGRPVTGPGQGQGVVFQQHALFPWLTAVDNVAFGFRKSGLNKTDRRQKAMDLLTLVGLEAAASKYPREMSGGMQQRVSIARALALDPQILLMDEPFGALDELTRIELQHELLRIWEAQRKTVVFVTHSINEALMLSDRIVLLAPNPGRIKRVFDVDLPRPRSRTEPRFNALYEEIWDELST</sequence>
<dbReference type="PANTHER" id="PTHR42788">
    <property type="entry name" value="TAURINE IMPORT ATP-BINDING PROTEIN-RELATED"/>
    <property type="match status" value="1"/>
</dbReference>
<dbReference type="GO" id="GO:0005524">
    <property type="term" value="F:ATP binding"/>
    <property type="evidence" value="ECO:0007669"/>
    <property type="project" value="UniProtKB-KW"/>
</dbReference>
<organism evidence="6 7">
    <name type="scientific">Aminobacter carboxidus</name>
    <dbReference type="NCBI Taxonomy" id="376165"/>
    <lineage>
        <taxon>Bacteria</taxon>
        <taxon>Pseudomonadati</taxon>
        <taxon>Pseudomonadota</taxon>
        <taxon>Alphaproteobacteria</taxon>
        <taxon>Hyphomicrobiales</taxon>
        <taxon>Phyllobacteriaceae</taxon>
        <taxon>Aminobacter</taxon>
    </lineage>
</organism>
<keyword evidence="2" id="KW-0813">Transport</keyword>
<evidence type="ECO:0000313" key="7">
    <source>
        <dbReference type="Proteomes" id="UP000598227"/>
    </source>
</evidence>
<dbReference type="SUPFAM" id="SSF52540">
    <property type="entry name" value="P-loop containing nucleoside triphosphate hydrolases"/>
    <property type="match status" value="1"/>
</dbReference>
<dbReference type="InterPro" id="IPR003593">
    <property type="entry name" value="AAA+_ATPase"/>
</dbReference>
<dbReference type="InterPro" id="IPR027417">
    <property type="entry name" value="P-loop_NTPase"/>
</dbReference>
<dbReference type="InterPro" id="IPR017871">
    <property type="entry name" value="ABC_transporter-like_CS"/>
</dbReference>
<evidence type="ECO:0000256" key="2">
    <source>
        <dbReference type="ARBA" id="ARBA00022448"/>
    </source>
</evidence>
<protein>
    <submittedName>
        <fullName evidence="6">ABC transporter ATP-binding protein</fullName>
    </submittedName>
</protein>
<accession>A0ABR9GGJ3</accession>
<keyword evidence="4 6" id="KW-0067">ATP-binding</keyword>
<dbReference type="Gene3D" id="3.40.50.300">
    <property type="entry name" value="P-loop containing nucleotide triphosphate hydrolases"/>
    <property type="match status" value="1"/>
</dbReference>
<dbReference type="InterPro" id="IPR050166">
    <property type="entry name" value="ABC_transporter_ATP-bind"/>
</dbReference>
<dbReference type="InterPro" id="IPR003439">
    <property type="entry name" value="ABC_transporter-like_ATP-bd"/>
</dbReference>
<evidence type="ECO:0000256" key="4">
    <source>
        <dbReference type="ARBA" id="ARBA00022840"/>
    </source>
</evidence>
<evidence type="ECO:0000256" key="1">
    <source>
        <dbReference type="ARBA" id="ARBA00005417"/>
    </source>
</evidence>